<evidence type="ECO:0000313" key="2">
    <source>
        <dbReference type="Proteomes" id="UP001277561"/>
    </source>
</evidence>
<reference evidence="1" key="1">
    <citation type="journal article" date="2023" name="Phytobiomes J">
        <title>Deciphering the key players within the bacterial microbiota associated with aerial crown gall tumors on rhododendron: Insights into the gallobiome.</title>
        <authorList>
            <person name="Kuzmanovic N."/>
            <person name="Nesme J."/>
            <person name="Wolf J."/>
            <person name="Neumann-Schaal M."/>
            <person name="Petersen J."/>
            <person name="Fernandez-Gnecco G."/>
            <person name="Sproeer C."/>
            <person name="Bunk B."/>
            <person name="Overmann J."/>
            <person name="Sorensen S.J."/>
            <person name="Idczak E."/>
            <person name="Smalla K."/>
        </authorList>
    </citation>
    <scope>NUCLEOTIDE SEQUENCE [LARGE SCALE GENOMIC DNA]</scope>
    <source>
        <strain evidence="1">Rho-14.1</strain>
    </source>
</reference>
<accession>A0ABU4W5H9</accession>
<gene>
    <name evidence="1" type="ORF">RMS29_26255</name>
</gene>
<evidence type="ECO:0000313" key="1">
    <source>
        <dbReference type="EMBL" id="MDX8332711.1"/>
    </source>
</evidence>
<protein>
    <submittedName>
        <fullName evidence="1">Uncharacterized protein</fullName>
    </submittedName>
</protein>
<organism evidence="1 2">
    <name type="scientific">Agrobacterium rosae</name>
    <dbReference type="NCBI Taxonomy" id="1972867"/>
    <lineage>
        <taxon>Bacteria</taxon>
        <taxon>Pseudomonadati</taxon>
        <taxon>Pseudomonadota</taxon>
        <taxon>Alphaproteobacteria</taxon>
        <taxon>Hyphomicrobiales</taxon>
        <taxon>Rhizobiaceae</taxon>
        <taxon>Rhizobium/Agrobacterium group</taxon>
        <taxon>Agrobacterium</taxon>
    </lineage>
</organism>
<dbReference type="RefSeq" id="WP_320188802.1">
    <property type="nucleotide sequence ID" value="NZ_CP192765.1"/>
</dbReference>
<sequence length="118" mass="12866">MPIPILNVQINSGLGAIIFLVLTVGKQSAGRIDLAAETFALPEVAAKIIKATGKRVSAVTLSKEESLAKPHGELGYRHETWNNIEGYNVDLDAVRGWGLPLTMLDQFIEHNRDKFVVG</sequence>
<comment type="caution">
    <text evidence="1">The sequence shown here is derived from an EMBL/GenBank/DDBJ whole genome shotgun (WGS) entry which is preliminary data.</text>
</comment>
<proteinExistence type="predicted"/>
<name>A0ABU4W5H9_9HYPH</name>
<dbReference type="EMBL" id="JAVRAD010000022">
    <property type="protein sequence ID" value="MDX8332711.1"/>
    <property type="molecule type" value="Genomic_DNA"/>
</dbReference>
<keyword evidence="2" id="KW-1185">Reference proteome</keyword>
<dbReference type="Proteomes" id="UP001277561">
    <property type="component" value="Unassembled WGS sequence"/>
</dbReference>